<evidence type="ECO:0000256" key="2">
    <source>
        <dbReference type="ARBA" id="ARBA00008317"/>
    </source>
</evidence>
<dbReference type="GO" id="GO:0045271">
    <property type="term" value="C:respiratory chain complex I"/>
    <property type="evidence" value="ECO:0007669"/>
    <property type="project" value="UniProtKB-ARBA"/>
</dbReference>
<sequence length="99" mass="11577">MPVKPFKKSPDVSFDDIDYRDPLELKKAQESLMREQFIKVEVLKIVRKALENCFRVNGPNAHEECRNLANRYLDLLPESRAQGFLGYQRNDPPSRQQEA</sequence>
<reference evidence="9 11" key="1">
    <citation type="journal article" date="2021" name="G3 (Bethesda)">
        <title>Genomic diversity, chromosomal rearrangements, and interspecies hybridization in the ogataea polymorpha species complex.</title>
        <authorList>
            <person name="Hanson S.J."/>
            <person name="Cinneide E.O."/>
            <person name="Salzberg L.I."/>
            <person name="Wolfe K.H."/>
            <person name="McGowan J."/>
            <person name="Fitzpatrick D.A."/>
            <person name="Matlin K."/>
        </authorList>
    </citation>
    <scope>NUCLEOTIDE SEQUENCE</scope>
    <source>
        <strain evidence="10">81-436-3</strain>
        <strain evidence="9">83-405-1</strain>
    </source>
</reference>
<evidence type="ECO:0000313" key="10">
    <source>
        <dbReference type="EMBL" id="KAG7766675.1"/>
    </source>
</evidence>
<dbReference type="PANTHER" id="PTHR13094:SF1">
    <property type="entry name" value="NADH DEHYDROGENASE [UBIQUINONE] 1 BETA SUBCOMPLEX SUBUNIT 10"/>
    <property type="match status" value="1"/>
</dbReference>
<comment type="caution">
    <text evidence="9">The sequence shown here is derived from an EMBL/GenBank/DDBJ whole genome shotgun (WGS) entry which is preliminary data.</text>
</comment>
<evidence type="ECO:0000256" key="7">
    <source>
        <dbReference type="ARBA" id="ARBA00023128"/>
    </source>
</evidence>
<keyword evidence="8" id="KW-0472">Membrane</keyword>
<evidence type="ECO:0000256" key="5">
    <source>
        <dbReference type="ARBA" id="ARBA00022792"/>
    </source>
</evidence>
<keyword evidence="4" id="KW-0679">Respiratory chain</keyword>
<evidence type="ECO:0000256" key="1">
    <source>
        <dbReference type="ARBA" id="ARBA00004443"/>
    </source>
</evidence>
<name>A0AAN6D7X3_9ASCO</name>
<accession>A0AAN6D7X3</accession>
<keyword evidence="6" id="KW-0249">Electron transport</keyword>
<keyword evidence="11" id="KW-1185">Reference proteome</keyword>
<dbReference type="Proteomes" id="UP000738402">
    <property type="component" value="Unassembled WGS sequence"/>
</dbReference>
<proteinExistence type="inferred from homology"/>
<comment type="similarity">
    <text evidence="2">Belongs to the complex I NDUFB10 subunit family.</text>
</comment>
<organism evidence="9 12">
    <name type="scientific">Ogataea haglerorum</name>
    <dbReference type="NCBI Taxonomy" id="1937702"/>
    <lineage>
        <taxon>Eukaryota</taxon>
        <taxon>Fungi</taxon>
        <taxon>Dikarya</taxon>
        <taxon>Ascomycota</taxon>
        <taxon>Saccharomycotina</taxon>
        <taxon>Pichiomycetes</taxon>
        <taxon>Pichiales</taxon>
        <taxon>Pichiaceae</taxon>
        <taxon>Ogataea</taxon>
    </lineage>
</organism>
<dbReference type="EMBL" id="JAHLUN010000004">
    <property type="protein sequence ID" value="KAG7766675.1"/>
    <property type="molecule type" value="Genomic_DNA"/>
</dbReference>
<evidence type="ECO:0000313" key="11">
    <source>
        <dbReference type="Proteomes" id="UP000697297"/>
    </source>
</evidence>
<dbReference type="PANTHER" id="PTHR13094">
    <property type="entry name" value="NADH-UBIQUINONE OXIDOREDUCTASE PDSW SUBUNIT"/>
    <property type="match status" value="1"/>
</dbReference>
<evidence type="ECO:0000313" key="9">
    <source>
        <dbReference type="EMBL" id="KAG7729169.1"/>
    </source>
</evidence>
<dbReference type="Pfam" id="PF10249">
    <property type="entry name" value="NDUFB10"/>
    <property type="match status" value="1"/>
</dbReference>
<dbReference type="InterPro" id="IPR039993">
    <property type="entry name" value="NDUFB10"/>
</dbReference>
<protein>
    <submittedName>
        <fullName evidence="9">Uncharacterized protein</fullName>
    </submittedName>
</protein>
<keyword evidence="3" id="KW-0813">Transport</keyword>
<dbReference type="GO" id="GO:0005743">
    <property type="term" value="C:mitochondrial inner membrane"/>
    <property type="evidence" value="ECO:0007669"/>
    <property type="project" value="UniProtKB-SubCell"/>
</dbReference>
<keyword evidence="5" id="KW-0999">Mitochondrion inner membrane</keyword>
<dbReference type="InterPro" id="IPR019377">
    <property type="entry name" value="NADH_UbQ_OxRdtase_su10"/>
</dbReference>
<comment type="subcellular location">
    <subcellularLocation>
        <location evidence="1">Mitochondrion inner membrane</location>
        <topology evidence="1">Peripheral membrane protein</topology>
        <orientation evidence="1">Matrix side</orientation>
    </subcellularLocation>
</comment>
<dbReference type="AlphaFoldDB" id="A0AAN6D7X3"/>
<keyword evidence="7" id="KW-0496">Mitochondrion</keyword>
<evidence type="ECO:0000256" key="6">
    <source>
        <dbReference type="ARBA" id="ARBA00022982"/>
    </source>
</evidence>
<evidence type="ECO:0000256" key="8">
    <source>
        <dbReference type="ARBA" id="ARBA00023136"/>
    </source>
</evidence>
<gene>
    <name evidence="9" type="ORF">KL933_001395</name>
    <name evidence="10" type="ORF">KL946_001863</name>
</gene>
<dbReference type="Proteomes" id="UP000697297">
    <property type="component" value="Unassembled WGS sequence"/>
</dbReference>
<dbReference type="EMBL" id="JAHLUH010000003">
    <property type="protein sequence ID" value="KAG7729169.1"/>
    <property type="molecule type" value="Genomic_DNA"/>
</dbReference>
<evidence type="ECO:0000313" key="12">
    <source>
        <dbReference type="Proteomes" id="UP000738402"/>
    </source>
</evidence>
<evidence type="ECO:0000256" key="4">
    <source>
        <dbReference type="ARBA" id="ARBA00022660"/>
    </source>
</evidence>
<evidence type="ECO:0000256" key="3">
    <source>
        <dbReference type="ARBA" id="ARBA00022448"/>
    </source>
</evidence>